<organism evidence="1 2">
    <name type="scientific">Salinarimonas ramus</name>
    <dbReference type="NCBI Taxonomy" id="690164"/>
    <lineage>
        <taxon>Bacteria</taxon>
        <taxon>Pseudomonadati</taxon>
        <taxon>Pseudomonadota</taxon>
        <taxon>Alphaproteobacteria</taxon>
        <taxon>Hyphomicrobiales</taxon>
        <taxon>Salinarimonadaceae</taxon>
        <taxon>Salinarimonas</taxon>
    </lineage>
</organism>
<name>A0A917QL16_9HYPH</name>
<dbReference type="Pfam" id="PF00106">
    <property type="entry name" value="adh_short"/>
    <property type="match status" value="1"/>
</dbReference>
<dbReference type="GO" id="GO:0016616">
    <property type="term" value="F:oxidoreductase activity, acting on the CH-OH group of donors, NAD or NADP as acceptor"/>
    <property type="evidence" value="ECO:0007669"/>
    <property type="project" value="TreeGrafter"/>
</dbReference>
<dbReference type="PANTHER" id="PTHR45458:SF1">
    <property type="entry name" value="SHORT CHAIN DEHYDROGENASE"/>
    <property type="match status" value="1"/>
</dbReference>
<reference evidence="1 2" key="1">
    <citation type="journal article" date="2014" name="Int. J. Syst. Evol. Microbiol.">
        <title>Complete genome sequence of Corynebacterium casei LMG S-19264T (=DSM 44701T), isolated from a smear-ripened cheese.</title>
        <authorList>
            <consortium name="US DOE Joint Genome Institute (JGI-PGF)"/>
            <person name="Walter F."/>
            <person name="Albersmeier A."/>
            <person name="Kalinowski J."/>
            <person name="Ruckert C."/>
        </authorList>
    </citation>
    <scope>NUCLEOTIDE SEQUENCE [LARGE SCALE GENOMIC DNA]</scope>
    <source>
        <strain evidence="1 2">CGMCC 1.9161</strain>
    </source>
</reference>
<accession>A0A917QL16</accession>
<evidence type="ECO:0008006" key="3">
    <source>
        <dbReference type="Google" id="ProtNLM"/>
    </source>
</evidence>
<comment type="caution">
    <text evidence="1">The sequence shown here is derived from an EMBL/GenBank/DDBJ whole genome shotgun (WGS) entry which is preliminary data.</text>
</comment>
<dbReference type="InterPro" id="IPR002347">
    <property type="entry name" value="SDR_fam"/>
</dbReference>
<evidence type="ECO:0000313" key="2">
    <source>
        <dbReference type="Proteomes" id="UP000600449"/>
    </source>
</evidence>
<dbReference type="Proteomes" id="UP000600449">
    <property type="component" value="Unassembled WGS sequence"/>
</dbReference>
<dbReference type="EMBL" id="BMMF01000025">
    <property type="protein sequence ID" value="GGK55686.1"/>
    <property type="molecule type" value="Genomic_DNA"/>
</dbReference>
<dbReference type="SUPFAM" id="SSF51735">
    <property type="entry name" value="NAD(P)-binding Rossmann-fold domains"/>
    <property type="match status" value="1"/>
</dbReference>
<dbReference type="PANTHER" id="PTHR45458">
    <property type="entry name" value="SHORT-CHAIN DEHYDROGENASE/REDUCTASE SDR"/>
    <property type="match status" value="1"/>
</dbReference>
<dbReference type="Gene3D" id="3.40.50.720">
    <property type="entry name" value="NAD(P)-binding Rossmann-like Domain"/>
    <property type="match status" value="1"/>
</dbReference>
<proteinExistence type="predicted"/>
<dbReference type="InterPro" id="IPR036291">
    <property type="entry name" value="NAD(P)-bd_dom_sf"/>
</dbReference>
<evidence type="ECO:0000313" key="1">
    <source>
        <dbReference type="EMBL" id="GGK55686.1"/>
    </source>
</evidence>
<dbReference type="AlphaFoldDB" id="A0A917QL16"/>
<keyword evidence="2" id="KW-1185">Reference proteome</keyword>
<sequence length="105" mass="10712">MNVSSSLGSLSRHSDSDWEFGHVRLTGYNCSKAALNMATILLAKELAATGILVNSVAPGFTATDLNGGGPGAQSPAEGAKASVEVALRMPGAAGGFFTLEGRESW</sequence>
<protein>
    <recommendedName>
        <fullName evidence="3">Short chain dehydrogenase</fullName>
    </recommendedName>
</protein>
<dbReference type="InterPro" id="IPR052184">
    <property type="entry name" value="SDR_enzymes"/>
</dbReference>
<dbReference type="PRINTS" id="PR00081">
    <property type="entry name" value="GDHRDH"/>
</dbReference>
<gene>
    <name evidence="1" type="ORF">GCM10011322_47900</name>
</gene>